<dbReference type="EMBL" id="JBBMES010000002">
    <property type="protein sequence ID" value="MEQ2534004.1"/>
    <property type="molecule type" value="Genomic_DNA"/>
</dbReference>
<organism evidence="1 2">
    <name type="scientific">Lachnospira intestinalis</name>
    <dbReference type="NCBI Taxonomy" id="3133158"/>
    <lineage>
        <taxon>Bacteria</taxon>
        <taxon>Bacillati</taxon>
        <taxon>Bacillota</taxon>
        <taxon>Clostridia</taxon>
        <taxon>Lachnospirales</taxon>
        <taxon>Lachnospiraceae</taxon>
        <taxon>Lachnospira</taxon>
    </lineage>
</organism>
<name>A0ABV1GKK8_9FIRM</name>
<evidence type="ECO:0000313" key="2">
    <source>
        <dbReference type="Proteomes" id="UP001480973"/>
    </source>
</evidence>
<protein>
    <submittedName>
        <fullName evidence="1">Uncharacterized protein</fullName>
    </submittedName>
</protein>
<gene>
    <name evidence="1" type="ORF">WMO38_02620</name>
</gene>
<proteinExistence type="predicted"/>
<reference evidence="1 2" key="1">
    <citation type="submission" date="2024-03" db="EMBL/GenBank/DDBJ databases">
        <title>Human intestinal bacterial collection.</title>
        <authorList>
            <person name="Pauvert C."/>
            <person name="Hitch T.C.A."/>
            <person name="Clavel T."/>
        </authorList>
    </citation>
    <scope>NUCLEOTIDE SEQUENCE [LARGE SCALE GENOMIC DNA]</scope>
    <source>
        <strain evidence="1 2">CLA-JM-H10</strain>
    </source>
</reference>
<accession>A0ABV1GKK8</accession>
<sequence>MAGMRAVHKKDGTTFKFSGDLREAIEKAEKELKEKDGTERHTFLKWQYDNAKKALETYNRRLKDLHDFIRLGKEELEKKEKEE</sequence>
<keyword evidence="2" id="KW-1185">Reference proteome</keyword>
<evidence type="ECO:0000313" key="1">
    <source>
        <dbReference type="EMBL" id="MEQ2534004.1"/>
    </source>
</evidence>
<dbReference type="Proteomes" id="UP001480973">
    <property type="component" value="Unassembled WGS sequence"/>
</dbReference>
<comment type="caution">
    <text evidence="1">The sequence shown here is derived from an EMBL/GenBank/DDBJ whole genome shotgun (WGS) entry which is preliminary data.</text>
</comment>